<dbReference type="Pfam" id="PF06666">
    <property type="entry name" value="DUF1173"/>
    <property type="match status" value="1"/>
</dbReference>
<dbReference type="OrthoDB" id="7439415at2"/>
<dbReference type="RefSeq" id="WP_080921038.1">
    <property type="nucleotide sequence ID" value="NZ_MDET01000037.1"/>
</dbReference>
<gene>
    <name evidence="1" type="ORF">BFN67_22495</name>
</gene>
<name>A0A1V8RLR8_9HYPH</name>
<dbReference type="AlphaFoldDB" id="A0A1V8RLR8"/>
<protein>
    <recommendedName>
        <fullName evidence="3">DUF1173 domain-containing protein</fullName>
    </recommendedName>
</protein>
<dbReference type="EMBL" id="MDET01000037">
    <property type="protein sequence ID" value="OQM74138.1"/>
    <property type="molecule type" value="Genomic_DNA"/>
</dbReference>
<evidence type="ECO:0008006" key="3">
    <source>
        <dbReference type="Google" id="ProtNLM"/>
    </source>
</evidence>
<dbReference type="Proteomes" id="UP000191905">
    <property type="component" value="Unassembled WGS sequence"/>
</dbReference>
<evidence type="ECO:0000313" key="2">
    <source>
        <dbReference type="Proteomes" id="UP000191905"/>
    </source>
</evidence>
<dbReference type="InterPro" id="IPR009553">
    <property type="entry name" value="DUF1173"/>
</dbReference>
<proteinExistence type="predicted"/>
<reference evidence="1 2" key="1">
    <citation type="journal article" date="2016" name="Int. J. Syst. Evol. Microbiol.">
        <title>Pseudaminobacter manganicus sp. nov., isolated from sludge of a manganese mine.</title>
        <authorList>
            <person name="Li J."/>
            <person name="Huang J."/>
            <person name="Liao S."/>
            <person name="Wang G."/>
        </authorList>
    </citation>
    <scope>NUCLEOTIDE SEQUENCE [LARGE SCALE GENOMIC DNA]</scope>
    <source>
        <strain evidence="1 2">JH-7</strain>
    </source>
</reference>
<keyword evidence="2" id="KW-1185">Reference proteome</keyword>
<comment type="caution">
    <text evidence="1">The sequence shown here is derived from an EMBL/GenBank/DDBJ whole genome shotgun (WGS) entry which is preliminary data.</text>
</comment>
<evidence type="ECO:0000313" key="1">
    <source>
        <dbReference type="EMBL" id="OQM74138.1"/>
    </source>
</evidence>
<accession>A0A1V8RLR8</accession>
<organism evidence="1 2">
    <name type="scientific">Manganibacter manganicus</name>
    <dbReference type="NCBI Taxonomy" id="1873176"/>
    <lineage>
        <taxon>Bacteria</taxon>
        <taxon>Pseudomonadati</taxon>
        <taxon>Pseudomonadota</taxon>
        <taxon>Alphaproteobacteria</taxon>
        <taxon>Hyphomicrobiales</taxon>
        <taxon>Phyllobacteriaceae</taxon>
        <taxon>Manganibacter</taxon>
    </lineage>
</organism>
<sequence length="402" mass="45106">MEVTRQFRIGAESYDNNAPDLQTALKAAYERRQRPLCLCKEQGVPMYIARMGDQFLVKRMPLTGAEHSPACESFEPPYELSGLGALMGSAIQLDPTTGMAALKLEFSLSKRGNRASPVGTGNGAVDSVIGEQRKMTLRGLLHYLWHEAGMTKWTSAWSGKRHWWNLQWHLLEAAKHMAVKDAPLSDILYIPEQFRSRNRQAIEQRRVEALAQALPPKSGPRPLMVLVGEVKEFAPARSGVNLVVKHMPGFPFILDEGLYRRLQARFESEIALWSSDNASHLVAIATFGLSAAGLAIVEEIALMVVAENWIPYESAYEKRLVDALARIREQSTKGLRYNMPLDQPMAAAMFLQRQPRQVALYIVPPIADEKFEAALDELITSRPEMDAWIWRITDGEMPPLPT</sequence>